<gene>
    <name evidence="1" type="ORF">S12H4_25776</name>
</gene>
<protein>
    <submittedName>
        <fullName evidence="1">Uncharacterized protein</fullName>
    </submittedName>
</protein>
<dbReference type="EMBL" id="BARW01014562">
    <property type="protein sequence ID" value="GAI77219.1"/>
    <property type="molecule type" value="Genomic_DNA"/>
</dbReference>
<accession>X1TB15</accession>
<evidence type="ECO:0000313" key="1">
    <source>
        <dbReference type="EMBL" id="GAI77219.1"/>
    </source>
</evidence>
<comment type="caution">
    <text evidence="1">The sequence shown here is derived from an EMBL/GenBank/DDBJ whole genome shotgun (WGS) entry which is preliminary data.</text>
</comment>
<dbReference type="AlphaFoldDB" id="X1TB15"/>
<name>X1TB15_9ZZZZ</name>
<proteinExistence type="predicted"/>
<organism evidence="1">
    <name type="scientific">marine sediment metagenome</name>
    <dbReference type="NCBI Taxonomy" id="412755"/>
    <lineage>
        <taxon>unclassified sequences</taxon>
        <taxon>metagenomes</taxon>
        <taxon>ecological metagenomes</taxon>
    </lineage>
</organism>
<sequence>MLTLNRKKKKEGKKKMHIPGVKPIHRFKLIVRPNMREFAVLDMKTAQRVSTYLPREEAEEKARELTVLAISEEKSVGEK</sequence>
<reference evidence="1" key="1">
    <citation type="journal article" date="2014" name="Front. Microbiol.">
        <title>High frequency of phylogenetically diverse reductive dehalogenase-homologous genes in deep subseafloor sedimentary metagenomes.</title>
        <authorList>
            <person name="Kawai M."/>
            <person name="Futagami T."/>
            <person name="Toyoda A."/>
            <person name="Takaki Y."/>
            <person name="Nishi S."/>
            <person name="Hori S."/>
            <person name="Arai W."/>
            <person name="Tsubouchi T."/>
            <person name="Morono Y."/>
            <person name="Uchiyama I."/>
            <person name="Ito T."/>
            <person name="Fujiyama A."/>
            <person name="Inagaki F."/>
            <person name="Takami H."/>
        </authorList>
    </citation>
    <scope>NUCLEOTIDE SEQUENCE</scope>
    <source>
        <strain evidence="1">Expedition CK06-06</strain>
    </source>
</reference>